<protein>
    <submittedName>
        <fullName evidence="1">Uncharacterized protein</fullName>
    </submittedName>
</protein>
<dbReference type="Gramene" id="PGSC0003DMT400087370">
    <property type="protein sequence ID" value="PGSC0003DMT400087370"/>
    <property type="gene ID" value="PGSC0003DMG400036941"/>
</dbReference>
<reference evidence="2" key="1">
    <citation type="journal article" date="2011" name="Nature">
        <title>Genome sequence and analysis of the tuber crop potato.</title>
        <authorList>
            <consortium name="The Potato Genome Sequencing Consortium"/>
        </authorList>
    </citation>
    <scope>NUCLEOTIDE SEQUENCE [LARGE SCALE GENOMIC DNA]</scope>
    <source>
        <strain evidence="2">cv. DM1-3 516 R44</strain>
    </source>
</reference>
<dbReference type="AlphaFoldDB" id="M1DDQ1"/>
<evidence type="ECO:0000313" key="2">
    <source>
        <dbReference type="Proteomes" id="UP000011115"/>
    </source>
</evidence>
<accession>M1DDQ1</accession>
<name>M1DDQ1_SOLTU</name>
<dbReference type="PaxDb" id="4113-PGSC0003DMT400087370"/>
<dbReference type="InParanoid" id="M1DDQ1"/>
<evidence type="ECO:0000313" key="1">
    <source>
        <dbReference type="EnsemblPlants" id="PGSC0003DMT400087370"/>
    </source>
</evidence>
<dbReference type="Proteomes" id="UP000011115">
    <property type="component" value="Unassembled WGS sequence"/>
</dbReference>
<keyword evidence="2" id="KW-1185">Reference proteome</keyword>
<dbReference type="EnsemblPlants" id="PGSC0003DMT400087370">
    <property type="protein sequence ID" value="PGSC0003DMT400087370"/>
    <property type="gene ID" value="PGSC0003DMG400036941"/>
</dbReference>
<sequence>MLYRQKNRMSSEDASELAIQRNKGCIAEVIGDPDIDHLKLQCILDENMKQEGDGQRQLVRLHRLQEKYEKNELTHQHRHPEDAKVIAHLKQELRKSRQCMSKLDNSMELQIQSIEKAPLAKGNLWKYRYSIWEEVSAAKRTRLDEGP</sequence>
<dbReference type="HOGENOM" id="CLU_148332_0_0_1"/>
<reference evidence="1" key="2">
    <citation type="submission" date="2015-06" db="UniProtKB">
        <authorList>
            <consortium name="EnsemblPlants"/>
        </authorList>
    </citation>
    <scope>IDENTIFICATION</scope>
    <source>
        <strain evidence="1">DM1-3 516 R44</strain>
    </source>
</reference>
<organism evidence="1 2">
    <name type="scientific">Solanum tuberosum</name>
    <name type="common">Potato</name>
    <dbReference type="NCBI Taxonomy" id="4113"/>
    <lineage>
        <taxon>Eukaryota</taxon>
        <taxon>Viridiplantae</taxon>
        <taxon>Streptophyta</taxon>
        <taxon>Embryophyta</taxon>
        <taxon>Tracheophyta</taxon>
        <taxon>Spermatophyta</taxon>
        <taxon>Magnoliopsida</taxon>
        <taxon>eudicotyledons</taxon>
        <taxon>Gunneridae</taxon>
        <taxon>Pentapetalae</taxon>
        <taxon>asterids</taxon>
        <taxon>lamiids</taxon>
        <taxon>Solanales</taxon>
        <taxon>Solanaceae</taxon>
        <taxon>Solanoideae</taxon>
        <taxon>Solaneae</taxon>
        <taxon>Solanum</taxon>
    </lineage>
</organism>
<proteinExistence type="predicted"/>